<protein>
    <submittedName>
        <fullName evidence="1">SRPBCC family protein</fullName>
    </submittedName>
</protein>
<reference evidence="2" key="1">
    <citation type="submission" date="2023-07" db="EMBL/GenBank/DDBJ databases">
        <title>30 novel species of actinomycetes from the DSMZ collection.</title>
        <authorList>
            <person name="Nouioui I."/>
        </authorList>
    </citation>
    <scope>NUCLEOTIDE SEQUENCE [LARGE SCALE GENOMIC DNA]</scope>
    <source>
        <strain evidence="2">DSM 46792</strain>
    </source>
</reference>
<evidence type="ECO:0000313" key="1">
    <source>
        <dbReference type="EMBL" id="MDT0276242.1"/>
    </source>
</evidence>
<dbReference type="Pfam" id="PF10604">
    <property type="entry name" value="Polyketide_cyc2"/>
    <property type="match status" value="1"/>
</dbReference>
<dbReference type="RefSeq" id="WP_311345056.1">
    <property type="nucleotide sequence ID" value="NZ_JAVREI010000005.1"/>
</dbReference>
<dbReference type="SUPFAM" id="SSF55961">
    <property type="entry name" value="Bet v1-like"/>
    <property type="match status" value="1"/>
</dbReference>
<sequence length="159" mass="17710">MPGPEPRTVTVERFVPAPAEAVFAILVSPERHSALDGAGMVQGAPSGPGRLHLGARVTMGMRQGRLRYRSVNEVTVFEEGRALAWRTTGRWRGHTVVGGQWWRYELTPQDGGTLVRHSYEWGRARLPTVTVRLPGYPRRMARTMPESLRRLELAVLATG</sequence>
<dbReference type="Proteomes" id="UP001183222">
    <property type="component" value="Unassembled WGS sequence"/>
</dbReference>
<proteinExistence type="predicted"/>
<dbReference type="EMBL" id="JAVREI010000005">
    <property type="protein sequence ID" value="MDT0276242.1"/>
    <property type="molecule type" value="Genomic_DNA"/>
</dbReference>
<gene>
    <name evidence="1" type="ORF">RM425_10060</name>
</gene>
<name>A0ABU2K7S5_9ACTN</name>
<evidence type="ECO:0000313" key="2">
    <source>
        <dbReference type="Proteomes" id="UP001183222"/>
    </source>
</evidence>
<organism evidence="1 2">
    <name type="scientific">Blastococcus goldschmidtiae</name>
    <dbReference type="NCBI Taxonomy" id="3075546"/>
    <lineage>
        <taxon>Bacteria</taxon>
        <taxon>Bacillati</taxon>
        <taxon>Actinomycetota</taxon>
        <taxon>Actinomycetes</taxon>
        <taxon>Geodermatophilales</taxon>
        <taxon>Geodermatophilaceae</taxon>
        <taxon>Blastococcus</taxon>
    </lineage>
</organism>
<dbReference type="Gene3D" id="3.30.530.20">
    <property type="match status" value="1"/>
</dbReference>
<comment type="caution">
    <text evidence="1">The sequence shown here is derived from an EMBL/GenBank/DDBJ whole genome shotgun (WGS) entry which is preliminary data.</text>
</comment>
<dbReference type="InterPro" id="IPR023393">
    <property type="entry name" value="START-like_dom_sf"/>
</dbReference>
<keyword evidence="2" id="KW-1185">Reference proteome</keyword>
<dbReference type="InterPro" id="IPR019587">
    <property type="entry name" value="Polyketide_cyclase/dehydratase"/>
</dbReference>
<accession>A0ABU2K7S5</accession>